<evidence type="ECO:0000256" key="3">
    <source>
        <dbReference type="ARBA" id="ARBA00008900"/>
    </source>
</evidence>
<evidence type="ECO:0000313" key="11">
    <source>
        <dbReference type="EMBL" id="MFC3121437.1"/>
    </source>
</evidence>
<evidence type="ECO:0000256" key="4">
    <source>
        <dbReference type="ARBA" id="ARBA00012982"/>
    </source>
</evidence>
<gene>
    <name evidence="11" type="ORF">ACFOHL_07370</name>
</gene>
<dbReference type="InterPro" id="IPR007115">
    <property type="entry name" value="6-PTP_synth/QueD"/>
</dbReference>
<keyword evidence="7" id="KW-0862">Zinc</keyword>
<evidence type="ECO:0000256" key="5">
    <source>
        <dbReference type="ARBA" id="ARBA00018141"/>
    </source>
</evidence>
<dbReference type="EMBL" id="JBHRSW010000011">
    <property type="protein sequence ID" value="MFC3121437.1"/>
    <property type="molecule type" value="Genomic_DNA"/>
</dbReference>
<dbReference type="RefSeq" id="WP_376919574.1">
    <property type="nucleotide sequence ID" value="NZ_JBHRSW010000011.1"/>
</dbReference>
<dbReference type="Proteomes" id="UP001595478">
    <property type="component" value="Unassembled WGS sequence"/>
</dbReference>
<sequence>MFAVKIRESIMIAHSLPDPFFGPAQHMHGATYVVDVEFQSATITKHNVVIDIGEAKTITKKVLAELNYQNLDEITKFNGQLTTTEFLAKYIHDEIKILTQQTFAGAIKVCLGETHDAWASYQGS</sequence>
<evidence type="ECO:0000256" key="2">
    <source>
        <dbReference type="ARBA" id="ARBA00005061"/>
    </source>
</evidence>
<evidence type="ECO:0000256" key="9">
    <source>
        <dbReference type="ARBA" id="ARBA00031449"/>
    </source>
</evidence>
<dbReference type="Pfam" id="PF01242">
    <property type="entry name" value="PTPS"/>
    <property type="match status" value="1"/>
</dbReference>
<dbReference type="EC" id="4.1.2.50" evidence="4"/>
<evidence type="ECO:0000256" key="8">
    <source>
        <dbReference type="ARBA" id="ARBA00023239"/>
    </source>
</evidence>
<reference evidence="12" key="1">
    <citation type="journal article" date="2019" name="Int. J. Syst. Evol. Microbiol.">
        <title>The Global Catalogue of Microorganisms (GCM) 10K type strain sequencing project: providing services to taxonomists for standard genome sequencing and annotation.</title>
        <authorList>
            <consortium name="The Broad Institute Genomics Platform"/>
            <consortium name="The Broad Institute Genome Sequencing Center for Infectious Disease"/>
            <person name="Wu L."/>
            <person name="Ma J."/>
        </authorList>
    </citation>
    <scope>NUCLEOTIDE SEQUENCE [LARGE SCALE GENOMIC DNA]</scope>
    <source>
        <strain evidence="12">KCTC 52473</strain>
    </source>
</reference>
<dbReference type="InterPro" id="IPR038418">
    <property type="entry name" value="6-PTP_synth/QueD_sf"/>
</dbReference>
<organism evidence="11 12">
    <name type="scientific">Agaribacter flavus</name>
    <dbReference type="NCBI Taxonomy" id="1902781"/>
    <lineage>
        <taxon>Bacteria</taxon>
        <taxon>Pseudomonadati</taxon>
        <taxon>Pseudomonadota</taxon>
        <taxon>Gammaproteobacteria</taxon>
        <taxon>Alteromonadales</taxon>
        <taxon>Alteromonadaceae</taxon>
        <taxon>Agaribacter</taxon>
    </lineage>
</organism>
<dbReference type="PANTHER" id="PTHR12589">
    <property type="entry name" value="PYRUVOYL TETRAHYDROBIOPTERIN SYNTHASE"/>
    <property type="match status" value="1"/>
</dbReference>
<dbReference type="Gene3D" id="3.30.479.10">
    <property type="entry name" value="6-pyruvoyl tetrahydropterin synthase/QueD"/>
    <property type="match status" value="1"/>
</dbReference>
<evidence type="ECO:0000313" key="12">
    <source>
        <dbReference type="Proteomes" id="UP001595478"/>
    </source>
</evidence>
<comment type="similarity">
    <text evidence="3">Belongs to the PTPS family. QueD subfamily.</text>
</comment>
<dbReference type="SUPFAM" id="SSF55620">
    <property type="entry name" value="Tetrahydrobiopterin biosynthesis enzymes-like"/>
    <property type="match status" value="1"/>
</dbReference>
<comment type="catalytic activity">
    <reaction evidence="10">
        <text>7,8-dihydroneopterin 3'-triphosphate + H2O = 6-carboxy-5,6,7,8-tetrahydropterin + triphosphate + acetaldehyde + 2 H(+)</text>
        <dbReference type="Rhea" id="RHEA:27966"/>
        <dbReference type="ChEBI" id="CHEBI:15343"/>
        <dbReference type="ChEBI" id="CHEBI:15377"/>
        <dbReference type="ChEBI" id="CHEBI:15378"/>
        <dbReference type="ChEBI" id="CHEBI:18036"/>
        <dbReference type="ChEBI" id="CHEBI:58462"/>
        <dbReference type="ChEBI" id="CHEBI:61032"/>
        <dbReference type="EC" id="4.1.2.50"/>
    </reaction>
</comment>
<keyword evidence="6" id="KW-0479">Metal-binding</keyword>
<comment type="caution">
    <text evidence="11">The sequence shown here is derived from an EMBL/GenBank/DDBJ whole genome shotgun (WGS) entry which is preliminary data.</text>
</comment>
<evidence type="ECO:0000256" key="7">
    <source>
        <dbReference type="ARBA" id="ARBA00022833"/>
    </source>
</evidence>
<accession>A0ABV7FSE0</accession>
<evidence type="ECO:0000256" key="10">
    <source>
        <dbReference type="ARBA" id="ARBA00048807"/>
    </source>
</evidence>
<comment type="pathway">
    <text evidence="2">Purine metabolism; 7-cyano-7-deazaguanine biosynthesis.</text>
</comment>
<proteinExistence type="inferred from homology"/>
<evidence type="ECO:0000256" key="1">
    <source>
        <dbReference type="ARBA" id="ARBA00001947"/>
    </source>
</evidence>
<keyword evidence="12" id="KW-1185">Reference proteome</keyword>
<protein>
    <recommendedName>
        <fullName evidence="5">6-carboxy-5,6,7,8-tetrahydropterin synthase</fullName>
        <ecNumber evidence="4">4.1.2.50</ecNumber>
    </recommendedName>
    <alternativeName>
        <fullName evidence="9">Queuosine biosynthesis protein QueD</fullName>
    </alternativeName>
</protein>
<comment type="cofactor">
    <cofactor evidence="1">
        <name>Zn(2+)</name>
        <dbReference type="ChEBI" id="CHEBI:29105"/>
    </cofactor>
</comment>
<name>A0ABV7FSE0_9ALTE</name>
<evidence type="ECO:0000256" key="6">
    <source>
        <dbReference type="ARBA" id="ARBA00022723"/>
    </source>
</evidence>
<keyword evidence="8" id="KW-0456">Lyase</keyword>
<dbReference type="PANTHER" id="PTHR12589:SF7">
    <property type="entry name" value="6-PYRUVOYL TETRAHYDROBIOPTERIN SYNTHASE"/>
    <property type="match status" value="1"/>
</dbReference>